<protein>
    <recommendedName>
        <fullName evidence="14">Integrin beta</fullName>
    </recommendedName>
</protein>
<keyword evidence="5" id="KW-0732">Signal</keyword>
<dbReference type="InterPro" id="IPR015812">
    <property type="entry name" value="Integrin_bsu"/>
</dbReference>
<keyword evidence="12" id="KW-0325">Glycoprotein</keyword>
<dbReference type="SMART" id="SM00187">
    <property type="entry name" value="INB"/>
    <property type="match status" value="1"/>
</dbReference>
<gene>
    <name evidence="17" type="primary">Itgb3</name>
    <name evidence="17" type="ORF">EVAR_16703_1</name>
</gene>
<feature type="disulfide bond" evidence="13">
    <location>
        <begin position="427"/>
        <end position="431"/>
    </location>
</feature>
<dbReference type="GO" id="GO:0016477">
    <property type="term" value="P:cell migration"/>
    <property type="evidence" value="ECO:0007669"/>
    <property type="project" value="TreeGrafter"/>
</dbReference>
<keyword evidence="9 14" id="KW-0401">Integrin</keyword>
<feature type="disulfide bond" evidence="13">
    <location>
        <begin position="371"/>
        <end position="379"/>
    </location>
</feature>
<keyword evidence="8 15" id="KW-1133">Transmembrane helix</keyword>
<dbReference type="GO" id="GO:0008305">
    <property type="term" value="C:integrin complex"/>
    <property type="evidence" value="ECO:0007669"/>
    <property type="project" value="TreeGrafter"/>
</dbReference>
<evidence type="ECO:0000256" key="11">
    <source>
        <dbReference type="ARBA" id="ARBA00023157"/>
    </source>
</evidence>
<dbReference type="GO" id="GO:0007157">
    <property type="term" value="P:heterophilic cell-cell adhesion via plasma membrane cell adhesion molecules"/>
    <property type="evidence" value="ECO:0007669"/>
    <property type="project" value="UniProtKB-ARBA"/>
</dbReference>
<dbReference type="InterPro" id="IPR032695">
    <property type="entry name" value="Integrin_dom_sf"/>
</dbReference>
<evidence type="ECO:0000256" key="3">
    <source>
        <dbReference type="ARBA" id="ARBA00022536"/>
    </source>
</evidence>
<evidence type="ECO:0000256" key="4">
    <source>
        <dbReference type="ARBA" id="ARBA00022692"/>
    </source>
</evidence>
<dbReference type="Pfam" id="PF23105">
    <property type="entry name" value="EGF_integrin"/>
    <property type="match status" value="1"/>
</dbReference>
<feature type="disulfide bond" evidence="13">
    <location>
        <begin position="518"/>
        <end position="525"/>
    </location>
</feature>
<dbReference type="Gene3D" id="3.40.50.410">
    <property type="entry name" value="von Willebrand factor, type A domain"/>
    <property type="match status" value="1"/>
</dbReference>
<feature type="disulfide bond" evidence="13">
    <location>
        <begin position="547"/>
        <end position="560"/>
    </location>
</feature>
<dbReference type="FunFam" id="2.10.25.10:FF:000036">
    <property type="entry name" value="Integrin beta"/>
    <property type="match status" value="1"/>
</dbReference>
<dbReference type="PROSITE" id="PS00243">
    <property type="entry name" value="I_EGF_1"/>
    <property type="match status" value="1"/>
</dbReference>
<evidence type="ECO:0000256" key="6">
    <source>
        <dbReference type="ARBA" id="ARBA00022737"/>
    </source>
</evidence>
<dbReference type="InterPro" id="IPR002035">
    <property type="entry name" value="VWF_A"/>
</dbReference>
<keyword evidence="3" id="KW-0245">EGF-like domain</keyword>
<comment type="caution">
    <text evidence="17">The sequence shown here is derived from an EMBL/GenBank/DDBJ whole genome shotgun (WGS) entry which is preliminary data.</text>
</comment>
<proteinExistence type="inferred from homology"/>
<comment type="subcellular location">
    <subcellularLocation>
        <location evidence="14">Cell membrane</location>
        <topology evidence="14">Single-pass type I membrane protein</topology>
    </subcellularLocation>
    <subcellularLocation>
        <location evidence="1">Membrane</location>
        <topology evidence="1">Single-pass type I membrane protein</topology>
    </subcellularLocation>
</comment>
<evidence type="ECO:0000313" key="17">
    <source>
        <dbReference type="EMBL" id="GBP33667.1"/>
    </source>
</evidence>
<dbReference type="AlphaFoldDB" id="A0A4C1V5Y9"/>
<keyword evidence="6" id="KW-0677">Repeat</keyword>
<dbReference type="Proteomes" id="UP000299102">
    <property type="component" value="Unassembled WGS sequence"/>
</dbReference>
<dbReference type="Pfam" id="PF08725">
    <property type="entry name" value="Integrin_b_cyt"/>
    <property type="match status" value="1"/>
</dbReference>
<dbReference type="SMART" id="SM01241">
    <property type="entry name" value="Integrin_b_cyt"/>
    <property type="match status" value="1"/>
</dbReference>
<dbReference type="PIRSF" id="PIRSF002512">
    <property type="entry name" value="Integrin_B"/>
    <property type="match status" value="1"/>
</dbReference>
<keyword evidence="4 14" id="KW-0812">Transmembrane</keyword>
<dbReference type="GO" id="GO:0033627">
    <property type="term" value="P:cell adhesion mediated by integrin"/>
    <property type="evidence" value="ECO:0007669"/>
    <property type="project" value="TreeGrafter"/>
</dbReference>
<dbReference type="PANTHER" id="PTHR10082:SF60">
    <property type="entry name" value="INTEGRIN BETA-PS"/>
    <property type="match status" value="1"/>
</dbReference>
<feature type="disulfide bond" evidence="13">
    <location>
        <begin position="468"/>
        <end position="477"/>
    </location>
</feature>
<dbReference type="Gene3D" id="2.60.40.1510">
    <property type="entry name" value="ntegrin, alpha v. Chain A, domain 3"/>
    <property type="match status" value="1"/>
</dbReference>
<evidence type="ECO:0000256" key="10">
    <source>
        <dbReference type="ARBA" id="ARBA00023136"/>
    </source>
</evidence>
<keyword evidence="18" id="KW-1185">Reference proteome</keyword>
<evidence type="ECO:0000313" key="18">
    <source>
        <dbReference type="Proteomes" id="UP000299102"/>
    </source>
</evidence>
<evidence type="ECO:0000256" key="1">
    <source>
        <dbReference type="ARBA" id="ARBA00004479"/>
    </source>
</evidence>
<evidence type="ECO:0000256" key="14">
    <source>
        <dbReference type="RuleBase" id="RU000633"/>
    </source>
</evidence>
<dbReference type="GO" id="GO:0005925">
    <property type="term" value="C:focal adhesion"/>
    <property type="evidence" value="ECO:0007669"/>
    <property type="project" value="TreeGrafter"/>
</dbReference>
<feature type="disulfide bond" evidence="13">
    <location>
        <begin position="540"/>
        <end position="545"/>
    </location>
</feature>
<dbReference type="PRINTS" id="PR01186">
    <property type="entry name" value="INTEGRINB"/>
</dbReference>
<dbReference type="InterPro" id="IPR057073">
    <property type="entry name" value="EGF_integrin_2"/>
</dbReference>
<feature type="disulfide bond" evidence="13">
    <location>
        <begin position="505"/>
        <end position="516"/>
    </location>
</feature>
<feature type="disulfide bond" evidence="13">
    <location>
        <begin position="230"/>
        <end position="271"/>
    </location>
</feature>
<dbReference type="GO" id="GO:0005178">
    <property type="term" value="F:integrin binding"/>
    <property type="evidence" value="ECO:0007669"/>
    <property type="project" value="TreeGrafter"/>
</dbReference>
<keyword evidence="11 13" id="KW-1015">Disulfide bond</keyword>
<dbReference type="PROSITE" id="PS50234">
    <property type="entry name" value="VWFA"/>
    <property type="match status" value="1"/>
</dbReference>
<evidence type="ECO:0000256" key="9">
    <source>
        <dbReference type="ARBA" id="ARBA00023037"/>
    </source>
</evidence>
<reference evidence="17 18" key="1">
    <citation type="journal article" date="2019" name="Commun. Biol.">
        <title>The bagworm genome reveals a unique fibroin gene that provides high tensile strength.</title>
        <authorList>
            <person name="Kono N."/>
            <person name="Nakamura H."/>
            <person name="Ohtoshi R."/>
            <person name="Tomita M."/>
            <person name="Numata K."/>
            <person name="Arakawa K."/>
        </authorList>
    </citation>
    <scope>NUCLEOTIDE SEQUENCE [LARGE SCALE GENOMIC DNA]</scope>
</reference>
<dbReference type="OrthoDB" id="410592at2759"/>
<dbReference type="InterPro" id="IPR014836">
    <property type="entry name" value="Integrin_bsu_cyt_dom"/>
</dbReference>
<dbReference type="Gene3D" id="1.20.5.100">
    <property type="entry name" value="Cytochrome c1, transmembrane anchor, C-terminal"/>
    <property type="match status" value="1"/>
</dbReference>
<feature type="disulfide bond" evidence="13">
    <location>
        <begin position="462"/>
        <end position="492"/>
    </location>
</feature>
<feature type="disulfide bond" evidence="13">
    <location>
        <begin position="498"/>
        <end position="503"/>
    </location>
</feature>
<evidence type="ECO:0000256" key="2">
    <source>
        <dbReference type="ARBA" id="ARBA00007449"/>
    </source>
</evidence>
<evidence type="ECO:0000256" key="12">
    <source>
        <dbReference type="ARBA" id="ARBA00023180"/>
    </source>
</evidence>
<dbReference type="SUPFAM" id="SSF69179">
    <property type="entry name" value="Integrin domains"/>
    <property type="match status" value="1"/>
</dbReference>
<dbReference type="InterPro" id="IPR002369">
    <property type="entry name" value="Integrin_bsu_VWA"/>
</dbReference>
<dbReference type="SUPFAM" id="SSF53300">
    <property type="entry name" value="vWA-like"/>
    <property type="match status" value="1"/>
</dbReference>
<feature type="disulfide bond" evidence="13">
    <location>
        <begin position="398"/>
        <end position="612"/>
    </location>
</feature>
<keyword evidence="7 14" id="KW-0130">Cell adhesion</keyword>
<comment type="similarity">
    <text evidence="2 14">Belongs to the integrin beta chain family.</text>
</comment>
<dbReference type="InterPro" id="IPR036465">
    <property type="entry name" value="vWFA_dom_sf"/>
</dbReference>
<organism evidence="17 18">
    <name type="scientific">Eumeta variegata</name>
    <name type="common">Bagworm moth</name>
    <name type="synonym">Eumeta japonica</name>
    <dbReference type="NCBI Taxonomy" id="151549"/>
    <lineage>
        <taxon>Eukaryota</taxon>
        <taxon>Metazoa</taxon>
        <taxon>Ecdysozoa</taxon>
        <taxon>Arthropoda</taxon>
        <taxon>Hexapoda</taxon>
        <taxon>Insecta</taxon>
        <taxon>Pterygota</taxon>
        <taxon>Neoptera</taxon>
        <taxon>Endopterygota</taxon>
        <taxon>Lepidoptera</taxon>
        <taxon>Glossata</taxon>
        <taxon>Ditrysia</taxon>
        <taxon>Tineoidea</taxon>
        <taxon>Psychidae</taxon>
        <taxon>Oiketicinae</taxon>
        <taxon>Eumeta</taxon>
    </lineage>
</organism>
<accession>A0A4C1V5Y9</accession>
<dbReference type="GO" id="GO:0009986">
    <property type="term" value="C:cell surface"/>
    <property type="evidence" value="ECO:0007669"/>
    <property type="project" value="TreeGrafter"/>
</dbReference>
<feature type="domain" description="VWFA" evidence="16">
    <location>
        <begin position="127"/>
        <end position="326"/>
    </location>
</feature>
<evidence type="ECO:0000256" key="5">
    <source>
        <dbReference type="ARBA" id="ARBA00022729"/>
    </source>
</evidence>
<evidence type="ECO:0000256" key="13">
    <source>
        <dbReference type="PIRSR" id="PIRSR002512-1"/>
    </source>
</evidence>
<dbReference type="GO" id="GO:0007229">
    <property type="term" value="P:integrin-mediated signaling pathway"/>
    <property type="evidence" value="ECO:0007669"/>
    <property type="project" value="UniProtKB-KW"/>
</dbReference>
<dbReference type="InterPro" id="IPR057243">
    <property type="entry name" value="Integrin_I-EGF_CS"/>
</dbReference>
<dbReference type="STRING" id="151549.A0A4C1V5Y9"/>
<evidence type="ECO:0000256" key="15">
    <source>
        <dbReference type="SAM" id="Phobius"/>
    </source>
</evidence>
<dbReference type="EMBL" id="BGZK01000277">
    <property type="protein sequence ID" value="GBP33667.1"/>
    <property type="molecule type" value="Genomic_DNA"/>
</dbReference>
<evidence type="ECO:0000259" key="16">
    <source>
        <dbReference type="PROSITE" id="PS50234"/>
    </source>
</evidence>
<sequence length="721" mass="81171">MADVTVADVKVTDVKVIDVKVTTFKTIYVEVTAVQAIDVKVANDKTTDDKVYNHKGPRCESKENTTNWCNGQVYDPPTVTSFENRIEKNQNSTQAQLSPQTIKITTRPGVSVSFNISYTPIEDYPLDVYYLIDTSYTMKRYTKTLKQHSQLLQKLLSNFTNNVKLGIGSFVEKPAMPYSMPFHEAYSFRNDLTLTKNPDSFKDGIERISFGSNWDIPEATFDALMQAMVCTELIGWRNISRRIIVVCTDSVYHSAGDGLMAGAYKRNDMKCHMKDNEYTEASTMDYPSVGEISKVAKDESIKIIFAATKEAQADYERLQSKIYGSIYHVLGEETKNIAEYIKNSYVDLTQNLRLDTTNVPDYVQLSLNPPCDLNDFHNCKVKYRETKNINVQLLVKYCPKDKRVQDVLEIKLMGLKEKIVIELQLHCVCECEKEVNTISNATQCNAKGKYQCGICNCNENRCGKCIDCGSRYSGRFCESDDESCPRVRGVMCAGNGQCSGGICECSDPSQWTGQDCACPVSDVGCIAPQSEKVCSGNGKCVCGECVCDDTTTRNYTDTFCDYCDGCAQRRCEEINAYAACAYNESCNTTDTDVTFLDEKEMSSSAWELAKSCSAPLEELCTLSYKYKYNKYTKRLQLILQKQKVCVTPLDYKIPLLSTIAAVLAVGLLSALLWKVLVDLHDAKEYRRFEEQFNAVNWNENGNPLYRSPDTTFSNPVFKGDR</sequence>
<feature type="disulfide bond" evidence="13">
    <location>
        <begin position="571"/>
        <end position="580"/>
    </location>
</feature>
<dbReference type="Gene3D" id="2.10.25.10">
    <property type="entry name" value="Laminin"/>
    <property type="match status" value="2"/>
</dbReference>
<dbReference type="GO" id="GO:0007160">
    <property type="term" value="P:cell-matrix adhesion"/>
    <property type="evidence" value="ECO:0007669"/>
    <property type="project" value="TreeGrafter"/>
</dbReference>
<dbReference type="PANTHER" id="PTHR10082">
    <property type="entry name" value="INTEGRIN BETA SUBUNIT"/>
    <property type="match status" value="1"/>
</dbReference>
<name>A0A4C1V5Y9_EUMVA</name>
<evidence type="ECO:0000256" key="7">
    <source>
        <dbReference type="ARBA" id="ARBA00022889"/>
    </source>
</evidence>
<feature type="transmembrane region" description="Helical" evidence="15">
    <location>
        <begin position="655"/>
        <end position="677"/>
    </location>
</feature>
<keyword evidence="10 15" id="KW-0472">Membrane</keyword>
<evidence type="ECO:0000256" key="8">
    <source>
        <dbReference type="ARBA" id="ARBA00022989"/>
    </source>
</evidence>
<dbReference type="Pfam" id="PF00362">
    <property type="entry name" value="Integrin_beta"/>
    <property type="match status" value="1"/>
</dbReference>